<evidence type="ECO:0000256" key="9">
    <source>
        <dbReference type="RuleBase" id="RU003756"/>
    </source>
</evidence>
<dbReference type="InterPro" id="IPR000432">
    <property type="entry name" value="DNA_mismatch_repair_MutS_C"/>
</dbReference>
<evidence type="ECO:0000256" key="2">
    <source>
        <dbReference type="ARBA" id="ARBA00006271"/>
    </source>
</evidence>
<dbReference type="SUPFAM" id="SSF52540">
    <property type="entry name" value="P-loop containing nucleoside triphosphate hydrolases"/>
    <property type="match status" value="1"/>
</dbReference>
<keyword evidence="4 9" id="KW-0227">DNA damage</keyword>
<dbReference type="PIRSF" id="PIRSF005813">
    <property type="entry name" value="MSH2"/>
    <property type="match status" value="1"/>
</dbReference>
<evidence type="ECO:0000256" key="7">
    <source>
        <dbReference type="ARBA" id="ARBA00023204"/>
    </source>
</evidence>
<dbReference type="PANTHER" id="PTHR11361">
    <property type="entry name" value="DNA MISMATCH REPAIR PROTEIN MUTS FAMILY MEMBER"/>
    <property type="match status" value="1"/>
</dbReference>
<accession>A0ABM5JN29</accession>
<evidence type="ECO:0000256" key="1">
    <source>
        <dbReference type="ARBA" id="ARBA00004123"/>
    </source>
</evidence>
<dbReference type="InterPro" id="IPR027417">
    <property type="entry name" value="P-loop_NTPase"/>
</dbReference>
<dbReference type="InterPro" id="IPR016151">
    <property type="entry name" value="DNA_mismatch_repair_MutS_N"/>
</dbReference>
<name>A0ABM5JN29_DIAVI</name>
<dbReference type="InterPro" id="IPR007695">
    <property type="entry name" value="DNA_mismatch_repair_MutS-lik_N"/>
</dbReference>
<dbReference type="Gene3D" id="3.40.1170.10">
    <property type="entry name" value="DNA repair protein MutS, domain I"/>
    <property type="match status" value="1"/>
</dbReference>
<dbReference type="SMART" id="SM00534">
    <property type="entry name" value="MUTSac"/>
    <property type="match status" value="1"/>
</dbReference>
<reference evidence="12" key="1">
    <citation type="submission" date="2025-05" db="UniProtKB">
        <authorList>
            <consortium name="EnsemblMetazoa"/>
        </authorList>
    </citation>
    <scope>IDENTIFICATION</scope>
</reference>
<dbReference type="PANTHER" id="PTHR11361:SF35">
    <property type="entry name" value="DNA MISMATCH REPAIR PROTEIN MSH2"/>
    <property type="match status" value="1"/>
</dbReference>
<dbReference type="InterPro" id="IPR007696">
    <property type="entry name" value="DNA_mismatch_repair_MutS_core"/>
</dbReference>
<keyword evidence="7 9" id="KW-0234">DNA repair</keyword>
<dbReference type="InterPro" id="IPR007861">
    <property type="entry name" value="DNA_mismatch_repair_MutS_clamp"/>
</dbReference>
<evidence type="ECO:0000259" key="11">
    <source>
        <dbReference type="PROSITE" id="PS00486"/>
    </source>
</evidence>
<dbReference type="SUPFAM" id="SSF53150">
    <property type="entry name" value="DNA repair protein MutS, domain II"/>
    <property type="match status" value="1"/>
</dbReference>
<dbReference type="Pfam" id="PF01624">
    <property type="entry name" value="MutS_I"/>
    <property type="match status" value="1"/>
</dbReference>
<dbReference type="RefSeq" id="XP_050499340.1">
    <property type="nucleotide sequence ID" value="XM_050643383.1"/>
</dbReference>
<evidence type="ECO:0000313" key="13">
    <source>
        <dbReference type="Proteomes" id="UP001652700"/>
    </source>
</evidence>
<keyword evidence="10" id="KW-0175">Coiled coil</keyword>
<dbReference type="PROSITE" id="PS00486">
    <property type="entry name" value="DNA_MISMATCH_REPAIR_2"/>
    <property type="match status" value="1"/>
</dbReference>
<protein>
    <recommendedName>
        <fullName evidence="11">DNA mismatch repair proteins mutS family domain-containing protein</fullName>
    </recommendedName>
</protein>
<dbReference type="InterPro" id="IPR045076">
    <property type="entry name" value="MutS"/>
</dbReference>
<dbReference type="GeneID" id="114333354"/>
<evidence type="ECO:0000256" key="3">
    <source>
        <dbReference type="ARBA" id="ARBA00022741"/>
    </source>
</evidence>
<comment type="subcellular location">
    <subcellularLocation>
        <location evidence="1">Nucleus</location>
    </subcellularLocation>
</comment>
<organism evidence="12 13">
    <name type="scientific">Diabrotica virgifera virgifera</name>
    <name type="common">western corn rootworm</name>
    <dbReference type="NCBI Taxonomy" id="50390"/>
    <lineage>
        <taxon>Eukaryota</taxon>
        <taxon>Metazoa</taxon>
        <taxon>Ecdysozoa</taxon>
        <taxon>Arthropoda</taxon>
        <taxon>Hexapoda</taxon>
        <taxon>Insecta</taxon>
        <taxon>Pterygota</taxon>
        <taxon>Neoptera</taxon>
        <taxon>Endopterygota</taxon>
        <taxon>Coleoptera</taxon>
        <taxon>Polyphaga</taxon>
        <taxon>Cucujiformia</taxon>
        <taxon>Chrysomeloidea</taxon>
        <taxon>Chrysomelidae</taxon>
        <taxon>Galerucinae</taxon>
        <taxon>Diabroticina</taxon>
        <taxon>Diabroticites</taxon>
        <taxon>Diabrotica</taxon>
    </lineage>
</organism>
<comment type="function">
    <text evidence="9">Component of the post-replicative DNA mismatch repair system (MMR).</text>
</comment>
<comment type="similarity">
    <text evidence="2 9">Belongs to the DNA mismatch repair MutS family.</text>
</comment>
<dbReference type="Gene3D" id="3.40.50.300">
    <property type="entry name" value="P-loop containing nucleotide triphosphate hydrolases"/>
    <property type="match status" value="1"/>
</dbReference>
<dbReference type="EnsemblMetazoa" id="XM_050643383.1">
    <property type="protein sequence ID" value="XP_050499340.1"/>
    <property type="gene ID" value="LOC114333354"/>
</dbReference>
<keyword evidence="5" id="KW-0067">ATP-binding</keyword>
<dbReference type="Pfam" id="PF05188">
    <property type="entry name" value="MutS_II"/>
    <property type="match status" value="1"/>
</dbReference>
<dbReference type="InterPro" id="IPR007860">
    <property type="entry name" value="DNA_mmatch_repair_MutS_con_dom"/>
</dbReference>
<evidence type="ECO:0000256" key="10">
    <source>
        <dbReference type="SAM" id="Coils"/>
    </source>
</evidence>
<evidence type="ECO:0000256" key="5">
    <source>
        <dbReference type="ARBA" id="ARBA00022840"/>
    </source>
</evidence>
<keyword evidence="8" id="KW-0539">Nucleus</keyword>
<dbReference type="Pfam" id="PF00488">
    <property type="entry name" value="MutS_V"/>
    <property type="match status" value="1"/>
</dbReference>
<dbReference type="Proteomes" id="UP001652700">
    <property type="component" value="Unplaced"/>
</dbReference>
<feature type="domain" description="DNA mismatch repair proteins mutS family" evidence="11">
    <location>
        <begin position="746"/>
        <end position="762"/>
    </location>
</feature>
<dbReference type="InterPro" id="IPR036187">
    <property type="entry name" value="DNA_mismatch_repair_MutS_sf"/>
</dbReference>
<keyword evidence="3 9" id="KW-0547">Nucleotide-binding</keyword>
<sequence length="927" mass="105324">MAKSEVRFSLDVFCLFLARKTKSKDITQQQEFVRYFRNLPEKAPSTIRFFNRTEFYSLHGDDTTVAVECTCARVKYMGMEPQLSYVTLSKGQFEIFLRELLLVRQYRVEVYVKKATKSNQWSLEYKGSPGNLSQFEDLLFENTSIKFNNAVMCLKVFANRLLAVACINISECKFEVCELTDNDTFSELESLTAQIGPKECILPTGSTPDLVTIKKLLERTGIMVSQVKNTDFTDEDLGQDLNRLLYFAEGQQRNAFSFHETNLKNAMCCLQAGIKFFEIGQDEKNFNQFKISTLDTKRFVRIDNAALYALNVLPKPTPGTTKISKSTKTSCLKGLLDYCITAQGSRLLEQWIKQPLKDYLAINERLEIVETIAKNSDVRTQLTKDWLPRVTDLIPLSRKVASKKARLQDCYKVYQVVSTVPSIIKVLKETNNKFVKDMLVDPLAEIISEMENYQNMIEQTLDFSLVERAEFLIRSSYDESLTELHEEKEKIQAKMHRVWENVADELGLEKGKGVKLESTEQLGYFLRVTLKDEKILRKHKEFKTLGVIKGGCRFTNDRLTSLNDKYQNVNEEYKERQKDIVKEVVDVAAGYAESLKSLNLLIAKVDVLTSFAVAAVSARIPYVKPKIHKQGTGYLNLKQMRHPCIEAQSNISFIPNDVSFEKDGARFYVITGPNMCGKSTYIRSVGTAVLMAHIGCLVPCSVAEISIVDAILVRVGAEDCQLKGLSTFMLEMVETSTIIKTATADSLVIIDELGRGTSTYDGCGLAWAIAEHLARDIRSFSMFATHFHEINELAENYDCVANLYVSALVTDTTMTPLYTVREGECDKSYGVHCARIVNFPDDVIQGAIEYQRNLEHQNGMKYLSDFEPSVKRKYVAEGDAMIRTAMKQLKSMDINSLTDEELMKKIEEMKDDLLKKEHLFVKGLMDV</sequence>
<feature type="coiled-coil region" evidence="10">
    <location>
        <begin position="552"/>
        <end position="583"/>
    </location>
</feature>
<evidence type="ECO:0000256" key="4">
    <source>
        <dbReference type="ARBA" id="ARBA00022763"/>
    </source>
</evidence>
<proteinExistence type="inferred from homology"/>
<dbReference type="Gene3D" id="1.10.1420.10">
    <property type="match status" value="2"/>
</dbReference>
<dbReference type="SUPFAM" id="SSF48334">
    <property type="entry name" value="DNA repair protein MutS, domain III"/>
    <property type="match status" value="1"/>
</dbReference>
<keyword evidence="13" id="KW-1185">Reference proteome</keyword>
<dbReference type="SMART" id="SM00533">
    <property type="entry name" value="MUTSd"/>
    <property type="match status" value="1"/>
</dbReference>
<dbReference type="Pfam" id="PF05190">
    <property type="entry name" value="MutS_IV"/>
    <property type="match status" value="1"/>
</dbReference>
<evidence type="ECO:0000313" key="12">
    <source>
        <dbReference type="EnsemblMetazoa" id="XP_050499340.1"/>
    </source>
</evidence>
<dbReference type="InterPro" id="IPR011184">
    <property type="entry name" value="DNA_mismatch_repair_Msh2"/>
</dbReference>
<dbReference type="InterPro" id="IPR036678">
    <property type="entry name" value="MutS_con_dom_sf"/>
</dbReference>
<evidence type="ECO:0000256" key="6">
    <source>
        <dbReference type="ARBA" id="ARBA00023125"/>
    </source>
</evidence>
<evidence type="ECO:0000256" key="8">
    <source>
        <dbReference type="ARBA" id="ARBA00023242"/>
    </source>
</evidence>
<dbReference type="Gene3D" id="3.30.420.110">
    <property type="entry name" value="MutS, connector domain"/>
    <property type="match status" value="1"/>
</dbReference>
<dbReference type="Pfam" id="PF05192">
    <property type="entry name" value="MutS_III"/>
    <property type="match status" value="1"/>
</dbReference>
<keyword evidence="6 9" id="KW-0238">DNA-binding</keyword>